<feature type="transmembrane region" description="Helical" evidence="1">
    <location>
        <begin position="282"/>
        <end position="304"/>
    </location>
</feature>
<evidence type="ECO:0000313" key="3">
    <source>
        <dbReference type="Proteomes" id="UP001497482"/>
    </source>
</evidence>
<protein>
    <submittedName>
        <fullName evidence="2">Uncharacterized protein</fullName>
    </submittedName>
</protein>
<dbReference type="Proteomes" id="UP001497482">
    <property type="component" value="Chromosome 8"/>
</dbReference>
<dbReference type="AlphaFoldDB" id="A0AAV2MK58"/>
<feature type="transmembrane region" description="Helical" evidence="1">
    <location>
        <begin position="223"/>
        <end position="248"/>
    </location>
</feature>
<feature type="transmembrane region" description="Helical" evidence="1">
    <location>
        <begin position="254"/>
        <end position="275"/>
    </location>
</feature>
<evidence type="ECO:0000313" key="2">
    <source>
        <dbReference type="EMBL" id="CAL1613551.1"/>
    </source>
</evidence>
<name>A0AAV2MK58_KNICA</name>
<reference evidence="2 3" key="1">
    <citation type="submission" date="2024-04" db="EMBL/GenBank/DDBJ databases">
        <authorList>
            <person name="Waldvogel A.-M."/>
            <person name="Schoenle A."/>
        </authorList>
    </citation>
    <scope>NUCLEOTIDE SEQUENCE [LARGE SCALE GENOMIC DNA]</scope>
</reference>
<feature type="transmembrane region" description="Helical" evidence="1">
    <location>
        <begin position="82"/>
        <end position="111"/>
    </location>
</feature>
<sequence length="309" mass="33255">MKIDDYRDGVVFIKMDRKREGWEEDGGGELCWLGGLGWFFGWGVEWDEGVEFVVRGVLVVVWWGFFGVVFLVGFVGRGVVVVWLFGFFGLGRSCVGMGLGGGGGVGGFFFLGGGGDILGFFCFFVGVLGMWCFECWGCWLWLGLFGRGERMRFFGFLVEERVYVKRCGCEDDGWWGGEWGVGFLVDVEGCGDFVCGGMGFLKDVLEKCGWGVVGWGGGGIGGLFFWVVFVGFFLGCVVGGVGWCLGVVGGWGGGLWGGFLVLVGFGCVLVCWGLVVLVWGVLFLWCFGFLGGVCGLGVLGVLGVCVGFL</sequence>
<feature type="transmembrane region" description="Helical" evidence="1">
    <location>
        <begin position="117"/>
        <end position="142"/>
    </location>
</feature>
<dbReference type="EMBL" id="OZ035830">
    <property type="protein sequence ID" value="CAL1613551.1"/>
    <property type="molecule type" value="Genomic_DNA"/>
</dbReference>
<keyword evidence="1" id="KW-0472">Membrane</keyword>
<organism evidence="2 3">
    <name type="scientific">Knipowitschia caucasica</name>
    <name type="common">Caucasian dwarf goby</name>
    <name type="synonym">Pomatoschistus caucasicus</name>
    <dbReference type="NCBI Taxonomy" id="637954"/>
    <lineage>
        <taxon>Eukaryota</taxon>
        <taxon>Metazoa</taxon>
        <taxon>Chordata</taxon>
        <taxon>Craniata</taxon>
        <taxon>Vertebrata</taxon>
        <taxon>Euteleostomi</taxon>
        <taxon>Actinopterygii</taxon>
        <taxon>Neopterygii</taxon>
        <taxon>Teleostei</taxon>
        <taxon>Neoteleostei</taxon>
        <taxon>Acanthomorphata</taxon>
        <taxon>Gobiaria</taxon>
        <taxon>Gobiiformes</taxon>
        <taxon>Gobioidei</taxon>
        <taxon>Gobiidae</taxon>
        <taxon>Gobiinae</taxon>
        <taxon>Knipowitschia</taxon>
    </lineage>
</organism>
<evidence type="ECO:0000256" key="1">
    <source>
        <dbReference type="SAM" id="Phobius"/>
    </source>
</evidence>
<keyword evidence="1" id="KW-0812">Transmembrane</keyword>
<proteinExistence type="predicted"/>
<gene>
    <name evidence="2" type="ORF">KC01_LOCUS39742</name>
</gene>
<accession>A0AAV2MK58</accession>
<keyword evidence="3" id="KW-1185">Reference proteome</keyword>
<feature type="transmembrane region" description="Helical" evidence="1">
    <location>
        <begin position="52"/>
        <end position="75"/>
    </location>
</feature>
<keyword evidence="1" id="KW-1133">Transmembrane helix</keyword>